<evidence type="ECO:0000313" key="4">
    <source>
        <dbReference type="Proteomes" id="UP001285441"/>
    </source>
</evidence>
<feature type="domain" description="AB hydrolase-1" evidence="2">
    <location>
        <begin position="23"/>
        <end position="258"/>
    </location>
</feature>
<evidence type="ECO:0000256" key="1">
    <source>
        <dbReference type="ARBA" id="ARBA00038128"/>
    </source>
</evidence>
<dbReference type="InterPro" id="IPR000639">
    <property type="entry name" value="Epox_hydrolase-like"/>
</dbReference>
<sequence>MPFLTLSDGNSLFYKDWGNITGPPVVFSHGWPLQSDAWDNQMFFLGQNGYRTIAHDRRGHGRSSQPWTGNDMDTYADDLQQLFVHLGLTNATMVGHSTGGGEVVRYLGRHGTSRVDKAVLVGAIPPSLGAIPSNPDGVPLAVYKQQQQDFIDNRAQQAVDTANGPFFGFDRPDHNRSEGLVEQYVQQVLQGGFVNQYECLTALFLTDFTEDLKKMDIPTLLIHGDDDQLAPIDSTARKAAQILPNPTLNVYPGGDHGLPATHLHQVNQDLLDFIRGTGEGGGEGEDCPSTW</sequence>
<dbReference type="PRINTS" id="PR00412">
    <property type="entry name" value="EPOXHYDRLASE"/>
</dbReference>
<comment type="caution">
    <text evidence="3">The sequence shown here is derived from an EMBL/GenBank/DDBJ whole genome shotgun (WGS) entry which is preliminary data.</text>
</comment>
<accession>A0AAE0K027</accession>
<gene>
    <name evidence="3" type="ORF">B0H63DRAFT_404707</name>
</gene>
<dbReference type="GO" id="GO:0016787">
    <property type="term" value="F:hydrolase activity"/>
    <property type="evidence" value="ECO:0007669"/>
    <property type="project" value="UniProtKB-KW"/>
</dbReference>
<keyword evidence="4" id="KW-1185">Reference proteome</keyword>
<dbReference type="InterPro" id="IPR050471">
    <property type="entry name" value="AB_hydrolase"/>
</dbReference>
<dbReference type="SUPFAM" id="SSF53474">
    <property type="entry name" value="alpha/beta-Hydrolases"/>
    <property type="match status" value="1"/>
</dbReference>
<dbReference type="Proteomes" id="UP001285441">
    <property type="component" value="Unassembled WGS sequence"/>
</dbReference>
<name>A0AAE0K027_9PEZI</name>
<dbReference type="Pfam" id="PF00561">
    <property type="entry name" value="Abhydrolase_1"/>
    <property type="match status" value="1"/>
</dbReference>
<dbReference type="PANTHER" id="PTHR43433:SF3">
    <property type="entry name" value="NON-HEME CHLOROPEROXIDASE"/>
    <property type="match status" value="1"/>
</dbReference>
<dbReference type="FunFam" id="3.40.50.1820:FF:000205">
    <property type="entry name" value="Non-haem bromoperoxidase BPO-A2"/>
    <property type="match status" value="1"/>
</dbReference>
<dbReference type="InterPro" id="IPR029058">
    <property type="entry name" value="AB_hydrolase_fold"/>
</dbReference>
<keyword evidence="3" id="KW-0378">Hydrolase</keyword>
<dbReference type="InterPro" id="IPR000073">
    <property type="entry name" value="AB_hydrolase_1"/>
</dbReference>
<dbReference type="PANTHER" id="PTHR43433">
    <property type="entry name" value="HYDROLASE, ALPHA/BETA FOLD FAMILY PROTEIN"/>
    <property type="match status" value="1"/>
</dbReference>
<comment type="similarity">
    <text evidence="1">Belongs to the AB hydrolase superfamily. Bacterial non-heme haloperoxidase / perhydrolase family.</text>
</comment>
<dbReference type="Gene3D" id="3.40.50.1820">
    <property type="entry name" value="alpha/beta hydrolase"/>
    <property type="match status" value="1"/>
</dbReference>
<proteinExistence type="inferred from homology"/>
<evidence type="ECO:0000259" key="2">
    <source>
        <dbReference type="Pfam" id="PF00561"/>
    </source>
</evidence>
<reference evidence="3" key="2">
    <citation type="submission" date="2023-06" db="EMBL/GenBank/DDBJ databases">
        <authorList>
            <consortium name="Lawrence Berkeley National Laboratory"/>
            <person name="Haridas S."/>
            <person name="Hensen N."/>
            <person name="Bonometti L."/>
            <person name="Westerberg I."/>
            <person name="Brannstrom I.O."/>
            <person name="Guillou S."/>
            <person name="Cros-Aarteil S."/>
            <person name="Calhoun S."/>
            <person name="Kuo A."/>
            <person name="Mondo S."/>
            <person name="Pangilinan J."/>
            <person name="Riley R."/>
            <person name="LaButti K."/>
            <person name="Andreopoulos B."/>
            <person name="Lipzen A."/>
            <person name="Chen C."/>
            <person name="Yanf M."/>
            <person name="Daum C."/>
            <person name="Ng V."/>
            <person name="Clum A."/>
            <person name="Steindorff A."/>
            <person name="Ohm R."/>
            <person name="Martin F."/>
            <person name="Silar P."/>
            <person name="Natvig D."/>
            <person name="Lalanne C."/>
            <person name="Gautier V."/>
            <person name="Ament-velasquez S.L."/>
            <person name="Kruys A."/>
            <person name="Hutchinson M.I."/>
            <person name="Powell A.J."/>
            <person name="Barry K."/>
            <person name="Miller A.N."/>
            <person name="Grigoriev I.V."/>
            <person name="Debuchy R."/>
            <person name="Gladieux P."/>
            <person name="Thoren M.H."/>
            <person name="Johannesson H."/>
        </authorList>
    </citation>
    <scope>NUCLEOTIDE SEQUENCE</scope>
    <source>
        <strain evidence="3">CBS 232.78</strain>
    </source>
</reference>
<organism evidence="3 4">
    <name type="scientific">Podospora didyma</name>
    <dbReference type="NCBI Taxonomy" id="330526"/>
    <lineage>
        <taxon>Eukaryota</taxon>
        <taxon>Fungi</taxon>
        <taxon>Dikarya</taxon>
        <taxon>Ascomycota</taxon>
        <taxon>Pezizomycotina</taxon>
        <taxon>Sordariomycetes</taxon>
        <taxon>Sordariomycetidae</taxon>
        <taxon>Sordariales</taxon>
        <taxon>Podosporaceae</taxon>
        <taxon>Podospora</taxon>
    </lineage>
</organism>
<protein>
    <submittedName>
        <fullName evidence="3">Alpha/beta hydrolase fold protein</fullName>
    </submittedName>
</protein>
<reference evidence="3" key="1">
    <citation type="journal article" date="2023" name="Mol. Phylogenet. Evol.">
        <title>Genome-scale phylogeny and comparative genomics of the fungal order Sordariales.</title>
        <authorList>
            <person name="Hensen N."/>
            <person name="Bonometti L."/>
            <person name="Westerberg I."/>
            <person name="Brannstrom I.O."/>
            <person name="Guillou S."/>
            <person name="Cros-Aarteil S."/>
            <person name="Calhoun S."/>
            <person name="Haridas S."/>
            <person name="Kuo A."/>
            <person name="Mondo S."/>
            <person name="Pangilinan J."/>
            <person name="Riley R."/>
            <person name="LaButti K."/>
            <person name="Andreopoulos B."/>
            <person name="Lipzen A."/>
            <person name="Chen C."/>
            <person name="Yan M."/>
            <person name="Daum C."/>
            <person name="Ng V."/>
            <person name="Clum A."/>
            <person name="Steindorff A."/>
            <person name="Ohm R.A."/>
            <person name="Martin F."/>
            <person name="Silar P."/>
            <person name="Natvig D.O."/>
            <person name="Lalanne C."/>
            <person name="Gautier V."/>
            <person name="Ament-Velasquez S.L."/>
            <person name="Kruys A."/>
            <person name="Hutchinson M.I."/>
            <person name="Powell A.J."/>
            <person name="Barry K."/>
            <person name="Miller A.N."/>
            <person name="Grigoriev I.V."/>
            <person name="Debuchy R."/>
            <person name="Gladieux P."/>
            <person name="Hiltunen Thoren M."/>
            <person name="Johannesson H."/>
        </authorList>
    </citation>
    <scope>NUCLEOTIDE SEQUENCE</scope>
    <source>
        <strain evidence="3">CBS 232.78</strain>
    </source>
</reference>
<evidence type="ECO:0000313" key="3">
    <source>
        <dbReference type="EMBL" id="KAK3367578.1"/>
    </source>
</evidence>
<dbReference type="EMBL" id="JAULSW010000011">
    <property type="protein sequence ID" value="KAK3367578.1"/>
    <property type="molecule type" value="Genomic_DNA"/>
</dbReference>
<dbReference type="PRINTS" id="PR00111">
    <property type="entry name" value="ABHYDROLASE"/>
</dbReference>
<dbReference type="AlphaFoldDB" id="A0AAE0K027"/>